<dbReference type="InterPro" id="IPR036291">
    <property type="entry name" value="NAD(P)-bd_dom_sf"/>
</dbReference>
<dbReference type="Gene3D" id="3.40.50.720">
    <property type="entry name" value="NAD(P)-binding Rossmann-like Domain"/>
    <property type="match status" value="1"/>
</dbReference>
<organism evidence="3 4">
    <name type="scientific">Brevundimonas pondensis</name>
    <dbReference type="NCBI Taxonomy" id="2774189"/>
    <lineage>
        <taxon>Bacteria</taxon>
        <taxon>Pseudomonadati</taxon>
        <taxon>Pseudomonadota</taxon>
        <taxon>Alphaproteobacteria</taxon>
        <taxon>Caulobacterales</taxon>
        <taxon>Caulobacteraceae</taxon>
        <taxon>Brevundimonas</taxon>
    </lineage>
</organism>
<keyword evidence="1" id="KW-0560">Oxidoreductase</keyword>
<dbReference type="InterPro" id="IPR008927">
    <property type="entry name" value="6-PGluconate_DH-like_C_sf"/>
</dbReference>
<evidence type="ECO:0000256" key="1">
    <source>
        <dbReference type="ARBA" id="ARBA00023002"/>
    </source>
</evidence>
<dbReference type="PANTHER" id="PTHR21363">
    <property type="entry name" value="PREPHENATE DEHYDROGENASE"/>
    <property type="match status" value="1"/>
</dbReference>
<dbReference type="PROSITE" id="PS51176">
    <property type="entry name" value="PDH_ADH"/>
    <property type="match status" value="1"/>
</dbReference>
<dbReference type="InterPro" id="IPR050812">
    <property type="entry name" value="Preph/Arog_dehydrog"/>
</dbReference>
<evidence type="ECO:0000313" key="4">
    <source>
        <dbReference type="Proteomes" id="UP000663942"/>
    </source>
</evidence>
<dbReference type="Pfam" id="PF02153">
    <property type="entry name" value="PDH_N"/>
    <property type="match status" value="1"/>
</dbReference>
<name>A0ABX7SJP5_9CAUL</name>
<dbReference type="EMBL" id="CP062006">
    <property type="protein sequence ID" value="QTC87100.1"/>
    <property type="molecule type" value="Genomic_DNA"/>
</dbReference>
<feature type="domain" description="Prephenate/arogenate dehydrogenase" evidence="2">
    <location>
        <begin position="6"/>
        <end position="244"/>
    </location>
</feature>
<dbReference type="PANTHER" id="PTHR21363:SF0">
    <property type="entry name" value="PREPHENATE DEHYDROGENASE [NADP(+)]"/>
    <property type="match status" value="1"/>
</dbReference>
<reference evidence="3 4" key="1">
    <citation type="submission" date="2020-09" db="EMBL/GenBank/DDBJ databases">
        <title>Brevundimonas sp. LVF1 isolated from an oligotrophic pond in Goettingen, Germany.</title>
        <authorList>
            <person name="Friedrich I."/>
            <person name="Klassen A."/>
            <person name="Neubauer H."/>
            <person name="Schneider D."/>
            <person name="Hertel R."/>
            <person name="Daniel R."/>
        </authorList>
    </citation>
    <scope>NUCLEOTIDE SEQUENCE [LARGE SCALE GENOMIC DNA]</scope>
    <source>
        <strain evidence="3 4">LVF1</strain>
    </source>
</reference>
<gene>
    <name evidence="3" type="ORF">IFE19_13380</name>
</gene>
<sequence>MSSARPQLGLIGFGAFGRLTAKHLSPWFDILAHDPAATDGEGLARLTSLEAAAACPVVVLAVPVGVLAETVAAIAPHVTPGGLILDVGSVKVKPAKVMLDGLPKGVGIVGTHPLFGPQSGKDGIVGLRIAVCPVRGDKAAWRVAAFCKKALSLKVFVVTPEDHDREAATVQGLTHLIAKVLLAMEPLPTRMTTTSFERVMQGVDMVRYDSAAVFRAIEHDNPFAAEVRRRFFDLAEQARAELDG</sequence>
<proteinExistence type="predicted"/>
<keyword evidence="4" id="KW-1185">Reference proteome</keyword>
<dbReference type="InterPro" id="IPR003099">
    <property type="entry name" value="Prephen_DH"/>
</dbReference>
<evidence type="ECO:0000259" key="2">
    <source>
        <dbReference type="PROSITE" id="PS51176"/>
    </source>
</evidence>
<dbReference type="SUPFAM" id="SSF48179">
    <property type="entry name" value="6-phosphogluconate dehydrogenase C-terminal domain-like"/>
    <property type="match status" value="1"/>
</dbReference>
<dbReference type="Proteomes" id="UP000663942">
    <property type="component" value="Chromosome"/>
</dbReference>
<dbReference type="InterPro" id="IPR046826">
    <property type="entry name" value="PDH_N"/>
</dbReference>
<accession>A0ABX7SJP5</accession>
<protein>
    <submittedName>
        <fullName evidence="3">Prephenate dehydrogenase</fullName>
    </submittedName>
</protein>
<evidence type="ECO:0000313" key="3">
    <source>
        <dbReference type="EMBL" id="QTC87100.1"/>
    </source>
</evidence>
<dbReference type="SUPFAM" id="SSF51735">
    <property type="entry name" value="NAD(P)-binding Rossmann-fold domains"/>
    <property type="match status" value="1"/>
</dbReference>
<dbReference type="RefSeq" id="WP_207823076.1">
    <property type="nucleotide sequence ID" value="NZ_CP062006.1"/>
</dbReference>